<dbReference type="InterPro" id="IPR009061">
    <property type="entry name" value="DNA-bd_dom_put_sf"/>
</dbReference>
<dbReference type="InterPro" id="IPR047057">
    <property type="entry name" value="MerR_fam"/>
</dbReference>
<name>A0A841IY87_9ACTN</name>
<evidence type="ECO:0000313" key="5">
    <source>
        <dbReference type="Proteomes" id="UP000536604"/>
    </source>
</evidence>
<dbReference type="InterPro" id="IPR029442">
    <property type="entry name" value="GyrI-like"/>
</dbReference>
<dbReference type="RefSeq" id="WP_184292578.1">
    <property type="nucleotide sequence ID" value="NZ_JACHJO010000009.1"/>
</dbReference>
<protein>
    <submittedName>
        <fullName evidence="4">DNA-binding transcriptional MerR regulator</fullName>
    </submittedName>
</protein>
<evidence type="ECO:0000313" key="4">
    <source>
        <dbReference type="EMBL" id="MBB6121111.1"/>
    </source>
</evidence>
<gene>
    <name evidence="4" type="ORF">FHS13_003079</name>
</gene>
<evidence type="ECO:0000259" key="3">
    <source>
        <dbReference type="PROSITE" id="PS50937"/>
    </source>
</evidence>
<dbReference type="InterPro" id="IPR011256">
    <property type="entry name" value="Reg_factor_effector_dom_sf"/>
</dbReference>
<dbReference type="Proteomes" id="UP000536604">
    <property type="component" value="Unassembled WGS sequence"/>
</dbReference>
<feature type="domain" description="HTH merR-type" evidence="3">
    <location>
        <begin position="1"/>
        <end position="71"/>
    </location>
</feature>
<dbReference type="CDD" id="cd01107">
    <property type="entry name" value="HTH_BmrR"/>
    <property type="match status" value="1"/>
</dbReference>
<dbReference type="Gene3D" id="1.10.1660.10">
    <property type="match status" value="1"/>
</dbReference>
<dbReference type="EMBL" id="JACHJO010000009">
    <property type="protein sequence ID" value="MBB6121111.1"/>
    <property type="molecule type" value="Genomic_DNA"/>
</dbReference>
<comment type="caution">
    <text evidence="4">The sequence shown here is derived from an EMBL/GenBank/DDBJ whole genome shotgun (WGS) entry which is preliminary data.</text>
</comment>
<dbReference type="SMART" id="SM00422">
    <property type="entry name" value="HTH_MERR"/>
    <property type="match status" value="1"/>
</dbReference>
<evidence type="ECO:0000256" key="1">
    <source>
        <dbReference type="ARBA" id="ARBA00023125"/>
    </source>
</evidence>
<organism evidence="4 5">
    <name type="scientific">Nocardiopsis algeriensis</name>
    <dbReference type="NCBI Taxonomy" id="1478215"/>
    <lineage>
        <taxon>Bacteria</taxon>
        <taxon>Bacillati</taxon>
        <taxon>Actinomycetota</taxon>
        <taxon>Actinomycetes</taxon>
        <taxon>Streptosporangiales</taxon>
        <taxon>Nocardiopsidaceae</taxon>
        <taxon>Nocardiopsis</taxon>
    </lineage>
</organism>
<keyword evidence="5" id="KW-1185">Reference proteome</keyword>
<dbReference type="SUPFAM" id="SSF55136">
    <property type="entry name" value="Probable bacterial effector-binding domain"/>
    <property type="match status" value="1"/>
</dbReference>
<dbReference type="Gene3D" id="3.20.80.10">
    <property type="entry name" value="Regulatory factor, effector binding domain"/>
    <property type="match status" value="1"/>
</dbReference>
<feature type="coiled-coil region" evidence="2">
    <location>
        <begin position="93"/>
        <end position="120"/>
    </location>
</feature>
<keyword evidence="2" id="KW-0175">Coiled coil</keyword>
<dbReference type="Pfam" id="PF06445">
    <property type="entry name" value="GyrI-like"/>
    <property type="match status" value="1"/>
</dbReference>
<dbReference type="InterPro" id="IPR000551">
    <property type="entry name" value="MerR-type_HTH_dom"/>
</dbReference>
<keyword evidence="1 4" id="KW-0238">DNA-binding</keyword>
<reference evidence="4 5" key="1">
    <citation type="submission" date="2020-08" db="EMBL/GenBank/DDBJ databases">
        <title>Genomic Encyclopedia of Type Strains, Phase III (KMG-III): the genomes of soil and plant-associated and newly described type strains.</title>
        <authorList>
            <person name="Whitman W."/>
        </authorList>
    </citation>
    <scope>NUCLEOTIDE SEQUENCE [LARGE SCALE GENOMIC DNA]</scope>
    <source>
        <strain evidence="4 5">CECT 8712</strain>
    </source>
</reference>
<dbReference type="Pfam" id="PF13411">
    <property type="entry name" value="MerR_1"/>
    <property type="match status" value="1"/>
</dbReference>
<dbReference type="SMART" id="SM00871">
    <property type="entry name" value="AraC_E_bind"/>
    <property type="match status" value="1"/>
</dbReference>
<sequence>MYTIGEFASLGRVSVRMLRHYDAVGLLTPARVDPHTGYRFYSEEQFLQLVRALALKDLGLTLGQVAAVVHGRVDREELAALLRERGSDLRERIRRDTERLHRVEARLRALEGDAMSLEHIDVRALPARTVAVGSARAEGFNQPQIGPVVSSLFGKVAAALQTAGLTCDGGAVSFYEAVEAPLGGDGEVRVFAGFTVPAGTPAGEGFEVVDLPAVERAAVLTHKGAMATIGGSWTVLMEAVAENGMVPQGRAYEVYTVSMPAPEEEWVTELQVGVAAA</sequence>
<dbReference type="PANTHER" id="PTHR30204">
    <property type="entry name" value="REDOX-CYCLING DRUG-SENSING TRANSCRIPTIONAL ACTIVATOR SOXR"/>
    <property type="match status" value="1"/>
</dbReference>
<dbReference type="AlphaFoldDB" id="A0A841IY87"/>
<accession>A0A841IY87</accession>
<dbReference type="GO" id="GO:0003677">
    <property type="term" value="F:DNA binding"/>
    <property type="evidence" value="ECO:0007669"/>
    <property type="project" value="UniProtKB-KW"/>
</dbReference>
<dbReference type="PANTHER" id="PTHR30204:SF97">
    <property type="entry name" value="MERR FAMILY REGULATORY PROTEIN"/>
    <property type="match status" value="1"/>
</dbReference>
<dbReference type="GO" id="GO:0003700">
    <property type="term" value="F:DNA-binding transcription factor activity"/>
    <property type="evidence" value="ECO:0007669"/>
    <property type="project" value="InterPro"/>
</dbReference>
<dbReference type="SUPFAM" id="SSF46955">
    <property type="entry name" value="Putative DNA-binding domain"/>
    <property type="match status" value="1"/>
</dbReference>
<dbReference type="InterPro" id="IPR010499">
    <property type="entry name" value="AraC_E-bd"/>
</dbReference>
<evidence type="ECO:0000256" key="2">
    <source>
        <dbReference type="SAM" id="Coils"/>
    </source>
</evidence>
<dbReference type="PROSITE" id="PS50937">
    <property type="entry name" value="HTH_MERR_2"/>
    <property type="match status" value="1"/>
</dbReference>
<proteinExistence type="predicted"/>